<proteinExistence type="inferred from homology"/>
<reference evidence="6" key="1">
    <citation type="submission" date="2018-04" db="EMBL/GenBank/DDBJ databases">
        <title>Transcriptome assembly of Sipha flava.</title>
        <authorList>
            <person name="Scully E.D."/>
            <person name="Geib S.M."/>
            <person name="Palmer N.A."/>
            <person name="Koch K."/>
            <person name="Bradshaw J."/>
            <person name="Heng-Moss T."/>
            <person name="Sarath G."/>
        </authorList>
    </citation>
    <scope>NUCLEOTIDE SEQUENCE</scope>
</reference>
<comment type="function">
    <text evidence="1">May be involved in 20S pre-rRNA processing.</text>
</comment>
<organism evidence="6">
    <name type="scientific">Sipha flava</name>
    <name type="common">yellow sugarcane aphid</name>
    <dbReference type="NCBI Taxonomy" id="143950"/>
    <lineage>
        <taxon>Eukaryota</taxon>
        <taxon>Metazoa</taxon>
        <taxon>Ecdysozoa</taxon>
        <taxon>Arthropoda</taxon>
        <taxon>Hexapoda</taxon>
        <taxon>Insecta</taxon>
        <taxon>Pterygota</taxon>
        <taxon>Neoptera</taxon>
        <taxon>Paraneoptera</taxon>
        <taxon>Hemiptera</taxon>
        <taxon>Sternorrhyncha</taxon>
        <taxon>Aphidomorpha</taxon>
        <taxon>Aphidoidea</taxon>
        <taxon>Aphididae</taxon>
        <taxon>Sipha</taxon>
    </lineage>
</organism>
<evidence type="ECO:0000313" key="7">
    <source>
        <dbReference type="Proteomes" id="UP000694846"/>
    </source>
</evidence>
<dbReference type="Pfam" id="PF10273">
    <property type="entry name" value="WGG"/>
    <property type="match status" value="1"/>
</dbReference>
<dbReference type="Proteomes" id="UP000694846">
    <property type="component" value="Unplaced"/>
</dbReference>
<sequence length="162" mass="18362">MSVFMLNEDTNFEHVIGVLFNNWTALKLAVEHGMGGSSEVMQFKISDLIQNIHECLHKSGDNMCWTIISDIIEDVMDVGFDVVLEDASADDLSKHICKLYCDWNQSVEGRKKVIDELKNLPVLIPIQVVPVRPIREKQKMDNSSSEESEPSCDDGWTVVKHK</sequence>
<evidence type="ECO:0000256" key="4">
    <source>
        <dbReference type="ARBA" id="ARBA00022552"/>
    </source>
</evidence>
<evidence type="ECO:0000313" key="8">
    <source>
        <dbReference type="RefSeq" id="XP_025415389.1"/>
    </source>
</evidence>
<accession>A0A2S2R0B6</accession>
<dbReference type="OrthoDB" id="263560at2759"/>
<dbReference type="PANTHER" id="PTHR21250">
    <property type="entry name" value="PRE-RRNA-PROCESSING PROTEIN TSR2 HOMOLOG"/>
    <property type="match status" value="1"/>
</dbReference>
<evidence type="ECO:0000256" key="5">
    <source>
        <dbReference type="SAM" id="MobiDB-lite"/>
    </source>
</evidence>
<dbReference type="GO" id="GO:0006364">
    <property type="term" value="P:rRNA processing"/>
    <property type="evidence" value="ECO:0007669"/>
    <property type="project" value="UniProtKB-KW"/>
</dbReference>
<keyword evidence="7" id="KW-1185">Reference proteome</keyword>
<evidence type="ECO:0000313" key="6">
    <source>
        <dbReference type="EMBL" id="MBY83373.1"/>
    </source>
</evidence>
<comment type="similarity">
    <text evidence="2">Belongs to the TSR2 family.</text>
</comment>
<feature type="region of interest" description="Disordered" evidence="5">
    <location>
        <begin position="135"/>
        <end position="162"/>
    </location>
</feature>
<reference evidence="8" key="2">
    <citation type="submission" date="2025-04" db="UniProtKB">
        <authorList>
            <consortium name="RefSeq"/>
        </authorList>
    </citation>
    <scope>IDENTIFICATION</scope>
    <source>
        <tissue evidence="8">Whole body</tissue>
    </source>
</reference>
<keyword evidence="4" id="KW-0698">rRNA processing</keyword>
<dbReference type="RefSeq" id="XP_025415389.1">
    <property type="nucleotide sequence ID" value="XM_025559604.1"/>
</dbReference>
<protein>
    <recommendedName>
        <fullName evidence="3">Pre-rRNA-processing protein TSR2 homolog</fullName>
    </recommendedName>
</protein>
<dbReference type="EMBL" id="GGMS01014170">
    <property type="protein sequence ID" value="MBY83373.1"/>
    <property type="molecule type" value="Transcribed_RNA"/>
</dbReference>
<gene>
    <name evidence="6" type="primary">tsr2</name>
    <name evidence="8" type="synonym">LOC112687070</name>
    <name evidence="6" type="ORF">g.14337</name>
</gene>
<evidence type="ECO:0000256" key="2">
    <source>
        <dbReference type="ARBA" id="ARBA00006524"/>
    </source>
</evidence>
<name>A0A2S2R0B6_9HEMI</name>
<dbReference type="InterPro" id="IPR019398">
    <property type="entry name" value="Pre-rRNA_process_TSR2"/>
</dbReference>
<evidence type="ECO:0000256" key="1">
    <source>
        <dbReference type="ARBA" id="ARBA00002210"/>
    </source>
</evidence>
<dbReference type="AlphaFoldDB" id="A0A2S2R0B6"/>
<evidence type="ECO:0000256" key="3">
    <source>
        <dbReference type="ARBA" id="ARBA00017551"/>
    </source>
</evidence>